<reference evidence="4 5" key="1">
    <citation type="submission" date="2018-03" db="EMBL/GenBank/DDBJ databases">
        <title>Genomic Encyclopedia of Archaeal and Bacterial Type Strains, Phase II (KMG-II): from individual species to whole genera.</title>
        <authorList>
            <person name="Goeker M."/>
        </authorList>
    </citation>
    <scope>NUCLEOTIDE SEQUENCE [LARGE SCALE GENOMIC DNA]</scope>
    <source>
        <strain evidence="4 5">DSM 100214</strain>
    </source>
</reference>
<dbReference type="Gene3D" id="1.10.443.10">
    <property type="entry name" value="Intergrase catalytic core"/>
    <property type="match status" value="1"/>
</dbReference>
<comment type="caution">
    <text evidence="4">The sequence shown here is derived from an EMBL/GenBank/DDBJ whole genome shotgun (WGS) entry which is preliminary data.</text>
</comment>
<dbReference type="InterPro" id="IPR013762">
    <property type="entry name" value="Integrase-like_cat_sf"/>
</dbReference>
<dbReference type="GO" id="GO:0003677">
    <property type="term" value="F:DNA binding"/>
    <property type="evidence" value="ECO:0007669"/>
    <property type="project" value="InterPro"/>
</dbReference>
<gene>
    <name evidence="4" type="ORF">CLV62_11215</name>
</gene>
<organism evidence="4 5">
    <name type="scientific">Dysgonomonas alginatilytica</name>
    <dbReference type="NCBI Taxonomy" id="1605892"/>
    <lineage>
        <taxon>Bacteria</taxon>
        <taxon>Pseudomonadati</taxon>
        <taxon>Bacteroidota</taxon>
        <taxon>Bacteroidia</taxon>
        <taxon>Bacteroidales</taxon>
        <taxon>Dysgonomonadaceae</taxon>
        <taxon>Dysgonomonas</taxon>
    </lineage>
</organism>
<dbReference type="RefSeq" id="WP_110310738.1">
    <property type="nucleotide sequence ID" value="NZ_QICL01000012.1"/>
</dbReference>
<evidence type="ECO:0000313" key="4">
    <source>
        <dbReference type="EMBL" id="PXV63766.1"/>
    </source>
</evidence>
<dbReference type="EMBL" id="QICL01000012">
    <property type="protein sequence ID" value="PXV63766.1"/>
    <property type="molecule type" value="Genomic_DNA"/>
</dbReference>
<dbReference type="OrthoDB" id="1062381at2"/>
<evidence type="ECO:0000259" key="3">
    <source>
        <dbReference type="Pfam" id="PF13102"/>
    </source>
</evidence>
<dbReference type="Pfam" id="PF00589">
    <property type="entry name" value="Phage_integrase"/>
    <property type="match status" value="1"/>
</dbReference>
<dbReference type="SUPFAM" id="SSF56349">
    <property type="entry name" value="DNA breaking-rejoining enzymes"/>
    <property type="match status" value="1"/>
</dbReference>
<accession>A0A2V3PQR2</accession>
<feature type="domain" description="Phage integrase SAM-like" evidence="3">
    <location>
        <begin position="132"/>
        <end position="206"/>
    </location>
</feature>
<sequence>MFTINFKGKPHPKDEKLIKLDMILFQTGYPRVSKALNITALEGDWDQTKQCFKSKSKDASSKNNILLNMRLKYQKIAEDWEADGVKWSPVQWSHYFDERENEAPTKKKVRVMTISQCIDTIMENMKNQKRLKNGKFITCTNNARQYKSFKNQLQIFTQEVYGKSLSSYFFKDIDEKFLQDFVIYFQERGIREGTGAGLPEKLKKFIGVFYNANQMGQPYTDKKLFECVQHYIKRKETPPQTISYEIITRIEEMDKSQFSNKEKYWIDLFLFSFYAGGMASVDVCYLTWDCIVDGIIIYERTKFPKEAEMPFNTKAKAIVEKYKNKCYQNYVLPIFTIKHKTELQQWRCTRRLQDKVNRTLKKVSKILKLEKSFTWYAARGTFITKMIDEGYHPIAVAKFAGNSPNTIYKHYWDQTHKEDVLNHMNEMF</sequence>
<dbReference type="InterPro" id="IPR002104">
    <property type="entry name" value="Integrase_catalytic"/>
</dbReference>
<proteinExistence type="predicted"/>
<dbReference type="AlphaFoldDB" id="A0A2V3PQR2"/>
<dbReference type="InterPro" id="IPR025269">
    <property type="entry name" value="SAM-like_dom"/>
</dbReference>
<dbReference type="Pfam" id="PF13102">
    <property type="entry name" value="Phage_int_SAM_5"/>
    <property type="match status" value="1"/>
</dbReference>
<feature type="domain" description="Tyr recombinase" evidence="2">
    <location>
        <begin position="260"/>
        <end position="415"/>
    </location>
</feature>
<dbReference type="GO" id="GO:0015074">
    <property type="term" value="P:DNA integration"/>
    <property type="evidence" value="ECO:0007669"/>
    <property type="project" value="InterPro"/>
</dbReference>
<dbReference type="InterPro" id="IPR011010">
    <property type="entry name" value="DNA_brk_join_enz"/>
</dbReference>
<keyword evidence="5" id="KW-1185">Reference proteome</keyword>
<evidence type="ECO:0000259" key="2">
    <source>
        <dbReference type="Pfam" id="PF00589"/>
    </source>
</evidence>
<protein>
    <submittedName>
        <fullName evidence="4">Phage integrase family protein</fullName>
    </submittedName>
</protein>
<dbReference type="Proteomes" id="UP000247973">
    <property type="component" value="Unassembled WGS sequence"/>
</dbReference>
<evidence type="ECO:0000313" key="5">
    <source>
        <dbReference type="Proteomes" id="UP000247973"/>
    </source>
</evidence>
<evidence type="ECO:0000256" key="1">
    <source>
        <dbReference type="ARBA" id="ARBA00023172"/>
    </source>
</evidence>
<dbReference type="GO" id="GO:0006310">
    <property type="term" value="P:DNA recombination"/>
    <property type="evidence" value="ECO:0007669"/>
    <property type="project" value="UniProtKB-KW"/>
</dbReference>
<name>A0A2V3PQR2_9BACT</name>
<keyword evidence="1" id="KW-0233">DNA recombination</keyword>